<name>X0WMB1_9ZZZZ</name>
<accession>X0WMB1</accession>
<gene>
    <name evidence="1" type="ORF">S01H1_73805</name>
</gene>
<evidence type="ECO:0008006" key="2">
    <source>
        <dbReference type="Google" id="ProtNLM"/>
    </source>
</evidence>
<reference evidence="1" key="1">
    <citation type="journal article" date="2014" name="Front. Microbiol.">
        <title>High frequency of phylogenetically diverse reductive dehalogenase-homologous genes in deep subseafloor sedimentary metagenomes.</title>
        <authorList>
            <person name="Kawai M."/>
            <person name="Futagami T."/>
            <person name="Toyoda A."/>
            <person name="Takaki Y."/>
            <person name="Nishi S."/>
            <person name="Hori S."/>
            <person name="Arai W."/>
            <person name="Tsubouchi T."/>
            <person name="Morono Y."/>
            <person name="Uchiyama I."/>
            <person name="Ito T."/>
            <person name="Fujiyama A."/>
            <person name="Inagaki F."/>
            <person name="Takami H."/>
        </authorList>
    </citation>
    <scope>NUCLEOTIDE SEQUENCE</scope>
    <source>
        <strain evidence="1">Expedition CK06-06</strain>
    </source>
</reference>
<dbReference type="Gene3D" id="2.60.120.260">
    <property type="entry name" value="Galactose-binding domain-like"/>
    <property type="match status" value="1"/>
</dbReference>
<feature type="non-terminal residue" evidence="1">
    <location>
        <position position="239"/>
    </location>
</feature>
<proteinExistence type="predicted"/>
<dbReference type="EMBL" id="BARS01049331">
    <property type="protein sequence ID" value="GAG31785.1"/>
    <property type="molecule type" value="Genomic_DNA"/>
</dbReference>
<protein>
    <recommendedName>
        <fullName evidence="2">MAM domain-containing protein</fullName>
    </recommendedName>
</protein>
<comment type="caution">
    <text evidence="1">The sequence shown here is derived from an EMBL/GenBank/DDBJ whole genome shotgun (WGS) entry which is preliminary data.</text>
</comment>
<evidence type="ECO:0000313" key="1">
    <source>
        <dbReference type="EMBL" id="GAG31785.1"/>
    </source>
</evidence>
<organism evidence="1">
    <name type="scientific">marine sediment metagenome</name>
    <dbReference type="NCBI Taxonomy" id="412755"/>
    <lineage>
        <taxon>unclassified sequences</taxon>
        <taxon>metagenomes</taxon>
        <taxon>ecological metagenomes</taxon>
    </lineage>
</organism>
<sequence length="239" mass="26569">MTATGDQKYRNRLFKESSAAVAVGDIPSNAIIEAAWLYWSGWIEGAGAGLVIWGVEDCNDFVAPIMDWTAGSAWDTSNGRFRGTAYNKPTPGRYLTMSSSIDLSAYVGQTVEVSWQQDEDGFLENDDRLYYAFSDDGGSTWSADYEAFRNDSPPSSFSDTISDGYLTDNFRMRFYLYGFSERGFLSGPEYCYIDDITISASTGSSVEDAKVNRVMFNDDQITSNQWQVELTPDAGEQFG</sequence>
<dbReference type="AlphaFoldDB" id="X0WMB1"/>